<feature type="compositionally biased region" description="Basic and acidic residues" evidence="1">
    <location>
        <begin position="162"/>
        <end position="177"/>
    </location>
</feature>
<feature type="compositionally biased region" description="Basic and acidic residues" evidence="1">
    <location>
        <begin position="218"/>
        <end position="229"/>
    </location>
</feature>
<feature type="compositionally biased region" description="Basic and acidic residues" evidence="1">
    <location>
        <begin position="131"/>
        <end position="140"/>
    </location>
</feature>
<evidence type="ECO:0000256" key="1">
    <source>
        <dbReference type="SAM" id="MobiDB-lite"/>
    </source>
</evidence>
<dbReference type="STRING" id="1392247.A0A3N4KJH3"/>
<dbReference type="OrthoDB" id="2431475at2759"/>
<sequence length="440" mass="51079">MSKNNEDLSDDFVASLLSKEASEKNIKYSALGLQAFLPKRSATNAPKPNTRFLRNIVREADNHNAALLAREAEESKERLRQLHLKERARRRGEVDGVPVEKSRAAQRPDRQIYTVGAKRKLLSTRGGARNGLDRDKDGDRKRRRSRSREGKEDGRTRRHRSRSMDRISRSPSFEKEKGRRRQGSRSRERRRSGERKRDRSREHRSDGRRESHRHHSSRYYDSKDKESSRHSHRSRSPSHSRERDGDKSKSTLSSHRFDKKDRSSETSKSHSSRPRSPRRRPEESDADHERRRKRRKEMELVEEPGRSSRASTDPLDDIIGPKPTPATRIRGRGTLSGASAMDARFSESYDPSLDVQPDVADGDDWDDALEAYRDRQKWKALGAERLRNEGFGEDFIKAWENNDTKNTANIKWSKEGVREWDRGKVIEEGEVKVKAIWSKD</sequence>
<reference evidence="2 3" key="1">
    <citation type="journal article" date="2018" name="Nat. Ecol. Evol.">
        <title>Pezizomycetes genomes reveal the molecular basis of ectomycorrhizal truffle lifestyle.</title>
        <authorList>
            <person name="Murat C."/>
            <person name="Payen T."/>
            <person name="Noel B."/>
            <person name="Kuo A."/>
            <person name="Morin E."/>
            <person name="Chen J."/>
            <person name="Kohler A."/>
            <person name="Krizsan K."/>
            <person name="Balestrini R."/>
            <person name="Da Silva C."/>
            <person name="Montanini B."/>
            <person name="Hainaut M."/>
            <person name="Levati E."/>
            <person name="Barry K.W."/>
            <person name="Belfiori B."/>
            <person name="Cichocki N."/>
            <person name="Clum A."/>
            <person name="Dockter R.B."/>
            <person name="Fauchery L."/>
            <person name="Guy J."/>
            <person name="Iotti M."/>
            <person name="Le Tacon F."/>
            <person name="Lindquist E.A."/>
            <person name="Lipzen A."/>
            <person name="Malagnac F."/>
            <person name="Mello A."/>
            <person name="Molinier V."/>
            <person name="Miyauchi S."/>
            <person name="Poulain J."/>
            <person name="Riccioni C."/>
            <person name="Rubini A."/>
            <person name="Sitrit Y."/>
            <person name="Splivallo R."/>
            <person name="Traeger S."/>
            <person name="Wang M."/>
            <person name="Zifcakova L."/>
            <person name="Wipf D."/>
            <person name="Zambonelli A."/>
            <person name="Paolocci F."/>
            <person name="Nowrousian M."/>
            <person name="Ottonello S."/>
            <person name="Baldrian P."/>
            <person name="Spatafora J.W."/>
            <person name="Henrissat B."/>
            <person name="Nagy L.G."/>
            <person name="Aury J.M."/>
            <person name="Wincker P."/>
            <person name="Grigoriev I.V."/>
            <person name="Bonfante P."/>
            <person name="Martin F.M."/>
        </authorList>
    </citation>
    <scope>NUCLEOTIDE SEQUENCE [LARGE SCALE GENOMIC DNA]</scope>
    <source>
        <strain evidence="2 3">CCBAS932</strain>
    </source>
</reference>
<protein>
    <submittedName>
        <fullName evidence="2">Uncharacterized protein</fullName>
    </submittedName>
</protein>
<feature type="compositionally biased region" description="Basic and acidic residues" evidence="1">
    <location>
        <begin position="296"/>
        <end position="306"/>
    </location>
</feature>
<evidence type="ECO:0000313" key="2">
    <source>
        <dbReference type="EMBL" id="RPB09462.1"/>
    </source>
</evidence>
<feature type="region of interest" description="Disordered" evidence="1">
    <location>
        <begin position="83"/>
        <end position="335"/>
    </location>
</feature>
<dbReference type="InParanoid" id="A0A3N4KJH3"/>
<feature type="compositionally biased region" description="Basic and acidic residues" evidence="1">
    <location>
        <begin position="195"/>
        <end position="209"/>
    </location>
</feature>
<dbReference type="Proteomes" id="UP000277580">
    <property type="component" value="Unassembled WGS sequence"/>
</dbReference>
<gene>
    <name evidence="2" type="ORF">P167DRAFT_510820</name>
</gene>
<proteinExistence type="predicted"/>
<evidence type="ECO:0000313" key="3">
    <source>
        <dbReference type="Proteomes" id="UP000277580"/>
    </source>
</evidence>
<feature type="compositionally biased region" description="Basic and acidic residues" evidence="1">
    <location>
        <begin position="279"/>
        <end position="289"/>
    </location>
</feature>
<organism evidence="2 3">
    <name type="scientific">Morchella conica CCBAS932</name>
    <dbReference type="NCBI Taxonomy" id="1392247"/>
    <lineage>
        <taxon>Eukaryota</taxon>
        <taxon>Fungi</taxon>
        <taxon>Dikarya</taxon>
        <taxon>Ascomycota</taxon>
        <taxon>Pezizomycotina</taxon>
        <taxon>Pezizomycetes</taxon>
        <taxon>Pezizales</taxon>
        <taxon>Morchellaceae</taxon>
        <taxon>Morchella</taxon>
    </lineage>
</organism>
<dbReference type="AlphaFoldDB" id="A0A3N4KJH3"/>
<dbReference type="PANTHER" id="PTHR40132:SF1">
    <property type="entry name" value="PRE-MRNA-SPLICING FACTOR 38B"/>
    <property type="match status" value="1"/>
</dbReference>
<feature type="compositionally biased region" description="Basic and acidic residues" evidence="1">
    <location>
        <begin position="83"/>
        <end position="110"/>
    </location>
</feature>
<name>A0A3N4KJH3_9PEZI</name>
<accession>A0A3N4KJH3</accession>
<dbReference type="EMBL" id="ML119152">
    <property type="protein sequence ID" value="RPB09462.1"/>
    <property type="molecule type" value="Genomic_DNA"/>
</dbReference>
<keyword evidence="3" id="KW-1185">Reference proteome</keyword>
<dbReference type="PANTHER" id="PTHR40132">
    <property type="entry name" value="PRE-MRNA-SPLICING FACTOR 38B"/>
    <property type="match status" value="1"/>
</dbReference>
<feature type="compositionally biased region" description="Basic residues" evidence="1">
    <location>
        <begin position="178"/>
        <end position="194"/>
    </location>
</feature>
<feature type="compositionally biased region" description="Basic and acidic residues" evidence="1">
    <location>
        <begin position="239"/>
        <end position="268"/>
    </location>
</feature>